<feature type="repeat" description="ANK" evidence="2">
    <location>
        <begin position="931"/>
        <end position="960"/>
    </location>
</feature>
<feature type="repeat" description="ANK" evidence="2">
    <location>
        <begin position="895"/>
        <end position="927"/>
    </location>
</feature>
<dbReference type="SUPFAM" id="SSF52540">
    <property type="entry name" value="P-loop containing nucleoside triphosphate hydrolases"/>
    <property type="match status" value="1"/>
</dbReference>
<feature type="repeat" description="ANK" evidence="2">
    <location>
        <begin position="994"/>
        <end position="1026"/>
    </location>
</feature>
<keyword evidence="2" id="KW-0040">ANK repeat</keyword>
<evidence type="ECO:0000256" key="2">
    <source>
        <dbReference type="PROSITE-ProRule" id="PRU00023"/>
    </source>
</evidence>
<name>A0A1Z1C453_CLAUC</name>
<dbReference type="Pfam" id="PF22939">
    <property type="entry name" value="WHD_GPIID"/>
    <property type="match status" value="1"/>
</dbReference>
<keyword evidence="1" id="KW-0677">Repeat</keyword>
<feature type="repeat" description="ANK" evidence="2">
    <location>
        <begin position="961"/>
        <end position="993"/>
    </location>
</feature>
<feature type="domain" description="Nephrocystin 3-like N-terminal" evidence="4">
    <location>
        <begin position="237"/>
        <end position="401"/>
    </location>
</feature>
<evidence type="ECO:0000313" key="5">
    <source>
        <dbReference type="EMBL" id="ANM86340.1"/>
    </source>
</evidence>
<feature type="repeat" description="ANK" evidence="2">
    <location>
        <begin position="796"/>
        <end position="828"/>
    </location>
</feature>
<dbReference type="InterPro" id="IPR002110">
    <property type="entry name" value="Ankyrin_rpt"/>
</dbReference>
<dbReference type="SMART" id="SM00248">
    <property type="entry name" value="ANK"/>
    <property type="match status" value="11"/>
</dbReference>
<dbReference type="PANTHER" id="PTHR10039:SF16">
    <property type="entry name" value="GPI INOSITOL-DEACYLASE"/>
    <property type="match status" value="1"/>
</dbReference>
<sequence>MDGLSIASGIITLIDATHKVISICQNYKAAVKGADWELPQIIKEVESLRGVLQGLERLAKLAENGDPAAMGQLPQLSRLCDPKTGTLALCLSELQTLERKLIPPGWTGESESKLRTLIQALGWPLKKAFVKETLGNLERFKACLNLDLVTIGVEGTVSLQNTANATQKEVLRVGQNTIDLNVSLCSMRLGIPDSFNSQGLSLRRTSDDHTEKVLRWLSVLDPSIKYNKTLRDRNAKTGKWLLEYEAFFKWKQTPASLLWLFGIPGCGKTILSSTVIKHLLDRRDTDATLMVAYFYIDFSEEKTQIPENMIRSLLKQIYCRSHSAAQELDSLYSDCANGTQQPNLDQLLSVSHRVLDCINDGDIFFVIDALDECKERGELLRLLEGIYEQKHPKLHILVTSRQELDIEESLEAMTNDEARICIQSELVQGDILTYIQDRLETDNSLKRFKRHPKIQEKIRETLTEKADGMFRWVACQLDTFKDCLNPTSLEKALKSLPKTLNETYDRILCGINDKHREYVRKVLYWLTYSERTLNLEEVAEIVALDARKEPRFNPENRFFDSKEILVICPSLVSVYVERSSHGRSSSICVKLAHFSVKEYLTSGDIHKGPASMYAISREIANTSIAESCLALLLHFDKPDSLTYQLEEDFLGYSDRKESLIPRFEREFPLAQYAAEYGVKHACHTSWVGNSTEGLVSELFSKRDTLENWIRLHDPERPWDREPALSRPSTDIVSPIYYASAGGFLKPLEKLIETGADVNAPGGTYGNALQVASYKGHHEVIHLLLDTGADVNAQGGYYGNALQAASHTGHQQIVQILLDVGADVNAQGESYGNALQAASYKGHQQIVQILLDVGADVNAQGGSYGNALQAASYKGHQQIVQILLDIGADVNAQGGFDGNALQAASSMGHQQIVQILLDAGADINAQGGIYGNALQAASREGYLQIVQILLDAGADVNAQGGCYRNALQAASYTGHQQIVQILLNAGADVNAQGGQYGNALQAASSTGHQQIVQILLDAAADVNAQGGFYGNALQAASSIGHQQIVQILLDAEADVNAQGGYYGNALQAALSRGHQEVAQILRDHGAHEDVKNLENDGNKEE</sequence>
<reference evidence="5" key="1">
    <citation type="submission" date="2016-05" db="EMBL/GenBank/DDBJ databases">
        <title>Lichen genome sequencing reveals its rich biosynthetic potential.</title>
        <authorList>
            <person name="Bertrand R.L."/>
            <person name="Abdel-Hameed M."/>
            <person name="Sorensen J.L."/>
        </authorList>
    </citation>
    <scope>NUCLEOTIDE SEQUENCE</scope>
</reference>
<dbReference type="AlphaFoldDB" id="A0A1Z1C453"/>
<dbReference type="PROSITE" id="PS50297">
    <property type="entry name" value="ANK_REP_REGION"/>
    <property type="match status" value="7"/>
</dbReference>
<organism evidence="5">
    <name type="scientific">Cladonia uncialis subsp. uncialis</name>
    <dbReference type="NCBI Taxonomy" id="180999"/>
    <lineage>
        <taxon>Eukaryota</taxon>
        <taxon>Fungi</taxon>
        <taxon>Dikarya</taxon>
        <taxon>Ascomycota</taxon>
        <taxon>Pezizomycotina</taxon>
        <taxon>Lecanoromycetes</taxon>
        <taxon>OSLEUM clade</taxon>
        <taxon>Lecanoromycetidae</taxon>
        <taxon>Lecanorales</taxon>
        <taxon>Lecanorineae</taxon>
        <taxon>Cladoniaceae</taxon>
        <taxon>Cladonia</taxon>
    </lineage>
</organism>
<dbReference type="InterPro" id="IPR036770">
    <property type="entry name" value="Ankyrin_rpt-contain_sf"/>
</dbReference>
<dbReference type="Pfam" id="PF13637">
    <property type="entry name" value="Ank_4"/>
    <property type="match status" value="1"/>
</dbReference>
<evidence type="ECO:0000259" key="3">
    <source>
        <dbReference type="Pfam" id="PF22939"/>
    </source>
</evidence>
<evidence type="ECO:0000313" key="6">
    <source>
        <dbReference type="EMBL" id="AUW31140.1"/>
    </source>
</evidence>
<reference evidence="6" key="2">
    <citation type="submission" date="2017-12" db="EMBL/GenBank/DDBJ databases">
        <title>Genome Sequencing Reveals a Rich Biosynthetic Potential.</title>
        <authorList>
            <person name="Bertrand R.L."/>
            <person name="Abdel-Hameed M.E."/>
            <person name="Sorensen J.L."/>
        </authorList>
    </citation>
    <scope>NUCLEOTIDE SEQUENCE</scope>
</reference>
<dbReference type="Pfam" id="PF12796">
    <property type="entry name" value="Ank_2"/>
    <property type="match status" value="3"/>
</dbReference>
<feature type="repeat" description="ANK" evidence="2">
    <location>
        <begin position="862"/>
        <end position="894"/>
    </location>
</feature>
<dbReference type="InterPro" id="IPR056884">
    <property type="entry name" value="NPHP3-like_N"/>
</dbReference>
<dbReference type="EMBL" id="MG777493">
    <property type="protein sequence ID" value="AUW31140.1"/>
    <property type="molecule type" value="Genomic_DNA"/>
</dbReference>
<evidence type="ECO:0000259" key="4">
    <source>
        <dbReference type="Pfam" id="PF24883"/>
    </source>
</evidence>
<accession>A0A1Z1C453</accession>
<dbReference type="InterPro" id="IPR054471">
    <property type="entry name" value="GPIID_WHD"/>
</dbReference>
<feature type="domain" description="GPI inositol-deacylase winged helix" evidence="3">
    <location>
        <begin position="505"/>
        <end position="605"/>
    </location>
</feature>
<proteinExistence type="predicted"/>
<feature type="repeat" description="ANK" evidence="2">
    <location>
        <begin position="829"/>
        <end position="861"/>
    </location>
</feature>
<dbReference type="Gene3D" id="3.40.50.300">
    <property type="entry name" value="P-loop containing nucleotide triphosphate hydrolases"/>
    <property type="match status" value="1"/>
</dbReference>
<dbReference type="SUPFAM" id="SSF48403">
    <property type="entry name" value="Ankyrin repeat"/>
    <property type="match status" value="1"/>
</dbReference>
<dbReference type="PANTHER" id="PTHR10039">
    <property type="entry name" value="AMELOGENIN"/>
    <property type="match status" value="1"/>
</dbReference>
<evidence type="ECO:0000256" key="1">
    <source>
        <dbReference type="ARBA" id="ARBA00022737"/>
    </source>
</evidence>
<feature type="repeat" description="ANK" evidence="2">
    <location>
        <begin position="763"/>
        <end position="795"/>
    </location>
</feature>
<protein>
    <submittedName>
        <fullName evidence="5">Putative ankyrin repeat protein</fullName>
    </submittedName>
</protein>
<dbReference type="EMBL" id="KX264249">
    <property type="protein sequence ID" value="ANM86340.1"/>
    <property type="molecule type" value="Genomic_DNA"/>
</dbReference>
<dbReference type="Pfam" id="PF24883">
    <property type="entry name" value="NPHP3_N"/>
    <property type="match status" value="1"/>
</dbReference>
<dbReference type="InterPro" id="IPR027417">
    <property type="entry name" value="P-loop_NTPase"/>
</dbReference>
<dbReference type="Gene3D" id="1.25.40.20">
    <property type="entry name" value="Ankyrin repeat-containing domain"/>
    <property type="match status" value="3"/>
</dbReference>
<dbReference type="PROSITE" id="PS50088">
    <property type="entry name" value="ANK_REPEAT"/>
    <property type="match status" value="8"/>
</dbReference>